<feature type="transmembrane region" description="Helical" evidence="1">
    <location>
        <begin position="268"/>
        <end position="290"/>
    </location>
</feature>
<feature type="transmembrane region" description="Helical" evidence="1">
    <location>
        <begin position="357"/>
        <end position="373"/>
    </location>
</feature>
<keyword evidence="1" id="KW-1133">Transmembrane helix</keyword>
<dbReference type="AlphaFoldDB" id="A0A841P3V2"/>
<name>A0A841P3V2_9HYPH</name>
<feature type="transmembrane region" description="Helical" evidence="1">
    <location>
        <begin position="385"/>
        <end position="401"/>
    </location>
</feature>
<feature type="transmembrane region" description="Helical" evidence="1">
    <location>
        <begin position="143"/>
        <end position="160"/>
    </location>
</feature>
<feature type="transmembrane region" description="Helical" evidence="1">
    <location>
        <begin position="302"/>
        <end position="326"/>
    </location>
</feature>
<feature type="transmembrane region" description="Helical" evidence="1">
    <location>
        <begin position="240"/>
        <end position="262"/>
    </location>
</feature>
<feature type="transmembrane region" description="Helical" evidence="1">
    <location>
        <begin position="195"/>
        <end position="228"/>
    </location>
</feature>
<protein>
    <recommendedName>
        <fullName evidence="4">GtrA family protein</fullName>
    </recommendedName>
</protein>
<proteinExistence type="predicted"/>
<gene>
    <name evidence="2" type="ORF">HNQ71_002541</name>
</gene>
<evidence type="ECO:0008006" key="4">
    <source>
        <dbReference type="Google" id="ProtNLM"/>
    </source>
</evidence>
<evidence type="ECO:0000313" key="3">
    <source>
        <dbReference type="Proteomes" id="UP000556329"/>
    </source>
</evidence>
<keyword evidence="3" id="KW-1185">Reference proteome</keyword>
<dbReference type="EMBL" id="JACHEF010000002">
    <property type="protein sequence ID" value="MBB6409876.1"/>
    <property type="molecule type" value="Genomic_DNA"/>
</dbReference>
<comment type="caution">
    <text evidence="2">The sequence shown here is derived from an EMBL/GenBank/DDBJ whole genome shotgun (WGS) entry which is preliminary data.</text>
</comment>
<evidence type="ECO:0000256" key="1">
    <source>
        <dbReference type="SAM" id="Phobius"/>
    </source>
</evidence>
<dbReference type="RefSeq" id="WP_184872857.1">
    <property type="nucleotide sequence ID" value="NZ_JACHEF010000002.1"/>
</dbReference>
<dbReference type="Proteomes" id="UP000556329">
    <property type="component" value="Unassembled WGS sequence"/>
</dbReference>
<accession>A0A841P3V2</accession>
<organism evidence="2 3">
    <name type="scientific">Mesorhizobium sangaii</name>
    <dbReference type="NCBI Taxonomy" id="505389"/>
    <lineage>
        <taxon>Bacteria</taxon>
        <taxon>Pseudomonadati</taxon>
        <taxon>Pseudomonadota</taxon>
        <taxon>Alphaproteobacteria</taxon>
        <taxon>Hyphomicrobiales</taxon>
        <taxon>Phyllobacteriaceae</taxon>
        <taxon>Mesorhizobium</taxon>
    </lineage>
</organism>
<reference evidence="2 3" key="1">
    <citation type="submission" date="2020-08" db="EMBL/GenBank/DDBJ databases">
        <title>Genomic Encyclopedia of Type Strains, Phase IV (KMG-IV): sequencing the most valuable type-strain genomes for metagenomic binning, comparative biology and taxonomic classification.</title>
        <authorList>
            <person name="Goeker M."/>
        </authorList>
    </citation>
    <scope>NUCLEOTIDE SEQUENCE [LARGE SCALE GENOMIC DNA]</scope>
    <source>
        <strain evidence="2 3">DSM 100039</strain>
    </source>
</reference>
<keyword evidence="1" id="KW-0472">Membrane</keyword>
<sequence length="608" mass="63799">MTTAHTAMLSKDGARASWRADLMLALLATLGFLVVNAWAGFPALTNAGGDNDDLLRLVEVRDLLAGQGWFDLHQYRMGLEGGFVMHWSRLVDAPIAAIVLGVSSLTGNTLLAENVAQVAWPALLFGLTMVFIIRAARSFAGDGAVLPALIVGAAALYFIGIFEPAALDHHNIQLMLTVASLSFLLEAPVRRPAAFLAGLCAALTLAVGMETAPYVAAIGVCVATLFAFDASGERLIARDFGLGFAGVAALVFVATVPLSAWGQAQCDAFSTMQFVVAALAGTGLAAIASLEASGRGQRRLSLGVLGVALGAVLLLLFPQCLASPYAGLDPRLKTLWLDHVDEAQSLFQLAAHDPAELAARYATPLVALVLMALRLRRGGWRRQDSLVATLLVVAFLVSVWQVRGSTFSIVFAVIPLSAWIAKWRQRAETSPSRGSVLRMAAAWLISVNSIWSGAAQAASAAFATGVKITSDASVGASVDPSCQAKATFATLGRLPDTTVLAVSNIGSPILVYSGHRVFAGPYHRNVAGDLLALDAFLGSDAQARSIVGDHHVGLVALCRGNSESQLLASTAPDGFLAGLMRGNVPEWLEPIADTKGASLELYRVRPKG</sequence>
<feature type="transmembrane region" description="Helical" evidence="1">
    <location>
        <begin position="118"/>
        <end position="137"/>
    </location>
</feature>
<evidence type="ECO:0000313" key="2">
    <source>
        <dbReference type="EMBL" id="MBB6409876.1"/>
    </source>
</evidence>
<keyword evidence="1" id="KW-0812">Transmembrane</keyword>